<reference evidence="2" key="3">
    <citation type="submission" date="2025-09" db="UniProtKB">
        <authorList>
            <consortium name="Ensembl"/>
        </authorList>
    </citation>
    <scope>IDENTIFICATION</scope>
</reference>
<dbReference type="PANTHER" id="PTHR13420">
    <property type="entry name" value="UPF0235 PROTEIN C15ORF40"/>
    <property type="match status" value="1"/>
</dbReference>
<evidence type="ECO:0000313" key="3">
    <source>
        <dbReference type="Proteomes" id="UP000472268"/>
    </source>
</evidence>
<dbReference type="GO" id="GO:0005737">
    <property type="term" value="C:cytoplasm"/>
    <property type="evidence" value="ECO:0007669"/>
    <property type="project" value="TreeGrafter"/>
</dbReference>
<protein>
    <submittedName>
        <fullName evidence="2">Uncharacterized protein</fullName>
    </submittedName>
</protein>
<name>A0A673TXW0_SURSU</name>
<accession>A0A673TXW0</accession>
<dbReference type="Proteomes" id="UP000472268">
    <property type="component" value="Chromosome 1"/>
</dbReference>
<keyword evidence="3" id="KW-1185">Reference proteome</keyword>
<evidence type="ECO:0000313" key="2">
    <source>
        <dbReference type="Ensembl" id="ENSSSUP00005014265.1"/>
    </source>
</evidence>
<reference evidence="2" key="2">
    <citation type="submission" date="2025-08" db="UniProtKB">
        <authorList>
            <consortium name="Ensembl"/>
        </authorList>
    </citation>
    <scope>IDENTIFICATION</scope>
</reference>
<reference evidence="2 3" key="1">
    <citation type="submission" date="2019-05" db="EMBL/GenBank/DDBJ databases">
        <title>A Chromosome-scale Meerkat (S. suricatta) Genome Assembly.</title>
        <authorList>
            <person name="Dudchenko O."/>
            <person name="Lieberman Aiden E."/>
            <person name="Tung J."/>
            <person name="Barreiro L.B."/>
            <person name="Clutton-Brock T.H."/>
        </authorList>
    </citation>
    <scope>NUCLEOTIDE SEQUENCE [LARGE SCALE GENOMIC DNA]</scope>
</reference>
<dbReference type="Ensembl" id="ENSSSUT00005016287.1">
    <property type="protein sequence ID" value="ENSSSUP00005014265.1"/>
    <property type="gene ID" value="ENSSSUG00005009163.1"/>
</dbReference>
<dbReference type="AlphaFoldDB" id="A0A673TXW0"/>
<evidence type="ECO:0000256" key="1">
    <source>
        <dbReference type="SAM" id="MobiDB-lite"/>
    </source>
</evidence>
<organism evidence="2 3">
    <name type="scientific">Suricata suricatta</name>
    <name type="common">Meerkat</name>
    <dbReference type="NCBI Taxonomy" id="37032"/>
    <lineage>
        <taxon>Eukaryota</taxon>
        <taxon>Metazoa</taxon>
        <taxon>Chordata</taxon>
        <taxon>Craniata</taxon>
        <taxon>Vertebrata</taxon>
        <taxon>Euteleostomi</taxon>
        <taxon>Mammalia</taxon>
        <taxon>Eutheria</taxon>
        <taxon>Laurasiatheria</taxon>
        <taxon>Carnivora</taxon>
        <taxon>Feliformia</taxon>
        <taxon>Herpestidae</taxon>
        <taxon>Suricata</taxon>
    </lineage>
</organism>
<dbReference type="InterPro" id="IPR003746">
    <property type="entry name" value="DUF167"/>
</dbReference>
<sequence>MTHTFQTVACLLCTQPRNRGGCARNKGKSQSKEPERPLPPSGPVAVNSKGCVTVAIYDKPGSKQNAVIDLTAEAVRW</sequence>
<proteinExistence type="predicted"/>
<feature type="region of interest" description="Disordered" evidence="1">
    <location>
        <begin position="17"/>
        <end position="45"/>
    </location>
</feature>
<dbReference type="PANTHER" id="PTHR13420:SF7">
    <property type="entry name" value="UPF0235 PROTEIN C15ORF40"/>
    <property type="match status" value="1"/>
</dbReference>